<keyword evidence="7 10" id="KW-0408">Iron</keyword>
<feature type="binding site" evidence="11">
    <location>
        <position position="390"/>
    </location>
    <ligand>
        <name>[4Fe-4S] cluster</name>
        <dbReference type="ChEBI" id="CHEBI:49883"/>
    </ligand>
</feature>
<feature type="region of interest" description="Disordered" evidence="12">
    <location>
        <begin position="1"/>
        <end position="25"/>
    </location>
</feature>
<comment type="caution">
    <text evidence="14">The sequence shown here is derived from an EMBL/GenBank/DDBJ whole genome shotgun (WGS) entry which is preliminary data.</text>
</comment>
<keyword evidence="8 10" id="KW-0411">Iron-sulfur</keyword>
<dbReference type="Proteomes" id="UP001283361">
    <property type="component" value="Unassembled WGS sequence"/>
</dbReference>
<evidence type="ECO:0000256" key="2">
    <source>
        <dbReference type="ARBA" id="ARBA00019038"/>
    </source>
</evidence>
<dbReference type="EMBL" id="JAWDGP010005581">
    <property type="protein sequence ID" value="KAK3755922.1"/>
    <property type="molecule type" value="Genomic_DNA"/>
</dbReference>
<evidence type="ECO:0000256" key="12">
    <source>
        <dbReference type="SAM" id="MobiDB-lite"/>
    </source>
</evidence>
<dbReference type="CDD" id="cd07322">
    <property type="entry name" value="PriL_PriS_Eukaryotic"/>
    <property type="match status" value="1"/>
</dbReference>
<dbReference type="FunFam" id="1.20.930.80:FF:000001">
    <property type="entry name" value="DNA primase large subunit"/>
    <property type="match status" value="1"/>
</dbReference>
<dbReference type="AlphaFoldDB" id="A0AAE0YS55"/>
<evidence type="ECO:0000256" key="7">
    <source>
        <dbReference type="ARBA" id="ARBA00023004"/>
    </source>
</evidence>
<dbReference type="PIRSF" id="PIRSF009449">
    <property type="entry name" value="DNA_primase_large_subunit"/>
    <property type="match status" value="1"/>
</dbReference>
<comment type="cofactor">
    <cofactor evidence="10">
        <name>[4Fe-4S] cluster</name>
        <dbReference type="ChEBI" id="CHEBI:49883"/>
    </cofactor>
    <text evidence="10">Binds 1 [4Fe-4S] cluster.</text>
</comment>
<dbReference type="Gene3D" id="1.20.930.80">
    <property type="match status" value="1"/>
</dbReference>
<comment type="function">
    <text evidence="10">DNA primase is the polymerase that synthesizes small RNA primers for the Okazaki fragments made during discontinuous DNA replication.</text>
</comment>
<keyword evidence="9 10" id="KW-0238">DNA-binding</keyword>
<dbReference type="GO" id="GO:0051539">
    <property type="term" value="F:4 iron, 4 sulfur cluster binding"/>
    <property type="evidence" value="ECO:0007669"/>
    <property type="project" value="UniProtKB-UniRule"/>
</dbReference>
<keyword evidence="4 10" id="KW-0639">Primosome</keyword>
<feature type="compositionally biased region" description="Low complexity" evidence="12">
    <location>
        <begin position="481"/>
        <end position="492"/>
    </location>
</feature>
<feature type="domain" description="DNA primase large subunit C-terminal" evidence="13">
    <location>
        <begin position="286"/>
        <end position="458"/>
    </location>
</feature>
<evidence type="ECO:0000313" key="15">
    <source>
        <dbReference type="Proteomes" id="UP001283361"/>
    </source>
</evidence>
<evidence type="ECO:0000256" key="3">
    <source>
        <dbReference type="ARBA" id="ARBA00022485"/>
    </source>
</evidence>
<keyword evidence="15" id="KW-1185">Reference proteome</keyword>
<organism evidence="14 15">
    <name type="scientific">Elysia crispata</name>
    <name type="common">lettuce slug</name>
    <dbReference type="NCBI Taxonomy" id="231223"/>
    <lineage>
        <taxon>Eukaryota</taxon>
        <taxon>Metazoa</taxon>
        <taxon>Spiralia</taxon>
        <taxon>Lophotrochozoa</taxon>
        <taxon>Mollusca</taxon>
        <taxon>Gastropoda</taxon>
        <taxon>Heterobranchia</taxon>
        <taxon>Euthyneura</taxon>
        <taxon>Panpulmonata</taxon>
        <taxon>Sacoglossa</taxon>
        <taxon>Placobranchoidea</taxon>
        <taxon>Plakobranchidae</taxon>
        <taxon>Elysia</taxon>
    </lineage>
</organism>
<feature type="binding site" evidence="11">
    <location>
        <position position="430"/>
    </location>
    <ligand>
        <name>[4Fe-4S] cluster</name>
        <dbReference type="ChEBI" id="CHEBI:49883"/>
    </ligand>
</feature>
<evidence type="ECO:0000259" key="13">
    <source>
        <dbReference type="Pfam" id="PF04104"/>
    </source>
</evidence>
<evidence type="ECO:0000256" key="11">
    <source>
        <dbReference type="PIRSR" id="PIRSR009449-1"/>
    </source>
</evidence>
<feature type="binding site" evidence="11">
    <location>
        <position position="373"/>
    </location>
    <ligand>
        <name>[4Fe-4S] cluster</name>
        <dbReference type="ChEBI" id="CHEBI:49883"/>
    </ligand>
</feature>
<accession>A0AAE0YS55</accession>
<dbReference type="GO" id="GO:0046872">
    <property type="term" value="F:metal ion binding"/>
    <property type="evidence" value="ECO:0007669"/>
    <property type="project" value="UniProtKB-UniRule"/>
</dbReference>
<keyword evidence="5 10" id="KW-0235">DNA replication</keyword>
<evidence type="ECO:0000256" key="5">
    <source>
        <dbReference type="ARBA" id="ARBA00022705"/>
    </source>
</evidence>
<dbReference type="GO" id="GO:0005658">
    <property type="term" value="C:alpha DNA polymerase:primase complex"/>
    <property type="evidence" value="ECO:0007669"/>
    <property type="project" value="TreeGrafter"/>
</dbReference>
<sequence>MEFGTRSKPRSRVSNQSSVKAPDDKCPHKIQLYSVAPTDTISLQEFEELAVERLKVLKAVETIGITHQKGSAKYCELLEKEIGATKLKDSFLKVNGIQGDEGERRKRDQVSHFILRLAYCRSEDLRRWFLTQELDLFRFRFQQEDKESHAQFLVSNNLKYRPVGKAERESITSQLDGPDHFSNMDGVEFYKVPFTEALDLVRNRKVFLQKGFAFVPQDDLVSILLSVFRTQLSHALTVTSRALPSMEEDGRLLPMLSGLSKRYLGQDYSVRKTNVGAITADMIDMLSKKSFPLCMQNIHLAMKSNHHLRHGSRLQYGLFLKGIGLPLDEALKLFRTEFTKSMDVDTFDKKYSYGIRYNYGKEGKKTDYTPFGCMKIIMNNPPAVGDAHGCPFRHFDTDFLKQRISSSGVSKDGVETIMKYTKGGHCQVACAKYFELVHGISDSSSEVEMFIQHPNQYFENSQKLINGPGKTPTPRGVKIINSSQNSIPSGSSAEVKQEPMDEDLDTDMGLTQEQLDTIDQDTSS</sequence>
<dbReference type="InterPro" id="IPR058560">
    <property type="entry name" value="DNA_primase_C"/>
</dbReference>
<dbReference type="PANTHER" id="PTHR10537:SF3">
    <property type="entry name" value="DNA PRIMASE LARGE SUBUNIT"/>
    <property type="match status" value="1"/>
</dbReference>
<comment type="similarity">
    <text evidence="1 10">Belongs to the eukaryotic-type primase large subunit family.</text>
</comment>
<dbReference type="GO" id="GO:0006270">
    <property type="term" value="P:DNA replication initiation"/>
    <property type="evidence" value="ECO:0007669"/>
    <property type="project" value="TreeGrafter"/>
</dbReference>
<feature type="binding site" evidence="11">
    <location>
        <position position="294"/>
    </location>
    <ligand>
        <name>[4Fe-4S] cluster</name>
        <dbReference type="ChEBI" id="CHEBI:49883"/>
    </ligand>
</feature>
<evidence type="ECO:0000256" key="10">
    <source>
        <dbReference type="PIRNR" id="PIRNR009449"/>
    </source>
</evidence>
<evidence type="ECO:0000256" key="4">
    <source>
        <dbReference type="ARBA" id="ARBA00022515"/>
    </source>
</evidence>
<gene>
    <name evidence="14" type="ORF">RRG08_013374</name>
</gene>
<protein>
    <recommendedName>
        <fullName evidence="2 10">DNA primase large subunit</fullName>
    </recommendedName>
</protein>
<feature type="region of interest" description="Disordered" evidence="12">
    <location>
        <begin position="481"/>
        <end position="524"/>
    </location>
</feature>
<dbReference type="GO" id="GO:0006269">
    <property type="term" value="P:DNA replication, synthesis of primer"/>
    <property type="evidence" value="ECO:0007669"/>
    <property type="project" value="UniProtKB-KW"/>
</dbReference>
<dbReference type="GO" id="GO:0003677">
    <property type="term" value="F:DNA binding"/>
    <property type="evidence" value="ECO:0007669"/>
    <property type="project" value="UniProtKB-UniRule"/>
</dbReference>
<name>A0AAE0YS55_9GAST</name>
<keyword evidence="3 10" id="KW-0004">4Fe-4S</keyword>
<evidence type="ECO:0000313" key="14">
    <source>
        <dbReference type="EMBL" id="KAK3755922.1"/>
    </source>
</evidence>
<dbReference type="InterPro" id="IPR016558">
    <property type="entry name" value="DNA_primase_lsu_euk"/>
</dbReference>
<feature type="compositionally biased region" description="Polar residues" evidence="12">
    <location>
        <begin position="509"/>
        <end position="524"/>
    </location>
</feature>
<dbReference type="PANTHER" id="PTHR10537">
    <property type="entry name" value="DNA PRIMASE LARGE SUBUNIT"/>
    <property type="match status" value="1"/>
</dbReference>
<evidence type="ECO:0000256" key="8">
    <source>
        <dbReference type="ARBA" id="ARBA00023014"/>
    </source>
</evidence>
<evidence type="ECO:0000256" key="9">
    <source>
        <dbReference type="ARBA" id="ARBA00023125"/>
    </source>
</evidence>
<evidence type="ECO:0000256" key="6">
    <source>
        <dbReference type="ARBA" id="ARBA00022723"/>
    </source>
</evidence>
<dbReference type="InterPro" id="IPR007238">
    <property type="entry name" value="DNA_primase_lsu_euk/arc"/>
</dbReference>
<proteinExistence type="inferred from homology"/>
<dbReference type="Pfam" id="PF26466">
    <property type="entry name" value="DNA_primase_lrg_N"/>
    <property type="match status" value="1"/>
</dbReference>
<dbReference type="Pfam" id="PF04104">
    <property type="entry name" value="DNA_primase_lrg"/>
    <property type="match status" value="1"/>
</dbReference>
<reference evidence="14" key="1">
    <citation type="journal article" date="2023" name="G3 (Bethesda)">
        <title>A reference genome for the long-term kleptoplast-retaining sea slug Elysia crispata morphotype clarki.</title>
        <authorList>
            <person name="Eastman K.E."/>
            <person name="Pendleton A.L."/>
            <person name="Shaikh M.A."/>
            <person name="Suttiyut T."/>
            <person name="Ogas R."/>
            <person name="Tomko P."/>
            <person name="Gavelis G."/>
            <person name="Widhalm J.R."/>
            <person name="Wisecaver J.H."/>
        </authorList>
    </citation>
    <scope>NUCLEOTIDE SEQUENCE</scope>
    <source>
        <strain evidence="14">ECLA1</strain>
    </source>
</reference>
<evidence type="ECO:0000256" key="1">
    <source>
        <dbReference type="ARBA" id="ARBA00010564"/>
    </source>
</evidence>
<keyword evidence="6 10" id="KW-0479">Metal-binding</keyword>